<dbReference type="InterPro" id="IPR050092">
    <property type="entry name" value="RNase_H"/>
</dbReference>
<evidence type="ECO:0000259" key="9">
    <source>
        <dbReference type="PROSITE" id="PS50879"/>
    </source>
</evidence>
<feature type="non-terminal residue" evidence="10">
    <location>
        <position position="1"/>
    </location>
</feature>
<dbReference type="GO" id="GO:0003676">
    <property type="term" value="F:nucleic acid binding"/>
    <property type="evidence" value="ECO:0007669"/>
    <property type="project" value="InterPro"/>
</dbReference>
<dbReference type="InterPro" id="IPR002156">
    <property type="entry name" value="RNaseH_domain"/>
</dbReference>
<dbReference type="PANTHER" id="PTHR10642">
    <property type="entry name" value="RIBONUCLEASE H1"/>
    <property type="match status" value="1"/>
</dbReference>
<accession>X6LZD2</accession>
<dbReference type="PROSITE" id="PS50879">
    <property type="entry name" value="RNASE_H_1"/>
    <property type="match status" value="1"/>
</dbReference>
<evidence type="ECO:0000256" key="7">
    <source>
        <dbReference type="ARBA" id="ARBA00022801"/>
    </source>
</evidence>
<dbReference type="PANTHER" id="PTHR10642:SF26">
    <property type="entry name" value="RIBONUCLEASE H1"/>
    <property type="match status" value="1"/>
</dbReference>
<evidence type="ECO:0000313" key="11">
    <source>
        <dbReference type="Proteomes" id="UP000023152"/>
    </source>
</evidence>
<dbReference type="EC" id="3.1.26.4" evidence="3"/>
<sequence>TQPKWLELEYPIPGITTNYGCEIEAMKQALEYVCKNYKHYQSRVIILCDCKFVINSMMNKWNPEDYKSQIGVCQQILNTFNSKNVPEIYWIKGHSGIPGNERADIVAKKASKTAELEQYDLHQYVDKKALFLNDHGLNTSFTKEWNRHWVNEGNETPRHKSPKTFLPDLGEAQSFERT</sequence>
<evidence type="ECO:0000256" key="5">
    <source>
        <dbReference type="ARBA" id="ARBA00022723"/>
    </source>
</evidence>
<dbReference type="InterPro" id="IPR036397">
    <property type="entry name" value="RNaseH_sf"/>
</dbReference>
<keyword evidence="11" id="KW-1185">Reference proteome</keyword>
<keyword evidence="4" id="KW-0540">Nuclease</keyword>
<feature type="non-terminal residue" evidence="10">
    <location>
        <position position="178"/>
    </location>
</feature>
<evidence type="ECO:0000256" key="3">
    <source>
        <dbReference type="ARBA" id="ARBA00012180"/>
    </source>
</evidence>
<dbReference type="GO" id="GO:0046872">
    <property type="term" value="F:metal ion binding"/>
    <property type="evidence" value="ECO:0007669"/>
    <property type="project" value="UniProtKB-KW"/>
</dbReference>
<feature type="domain" description="RNase H type-1" evidence="9">
    <location>
        <begin position="1"/>
        <end position="112"/>
    </location>
</feature>
<dbReference type="EMBL" id="ASPP01027498">
    <property type="protein sequence ID" value="ETO06095.1"/>
    <property type="molecule type" value="Genomic_DNA"/>
</dbReference>
<evidence type="ECO:0000313" key="10">
    <source>
        <dbReference type="EMBL" id="ETO06095.1"/>
    </source>
</evidence>
<dbReference type="GO" id="GO:0043137">
    <property type="term" value="P:DNA replication, removal of RNA primer"/>
    <property type="evidence" value="ECO:0007669"/>
    <property type="project" value="TreeGrafter"/>
</dbReference>
<comment type="catalytic activity">
    <reaction evidence="1">
        <text>Endonucleolytic cleavage to 5'-phosphomonoester.</text>
        <dbReference type="EC" id="3.1.26.4"/>
    </reaction>
</comment>
<organism evidence="10 11">
    <name type="scientific">Reticulomyxa filosa</name>
    <dbReference type="NCBI Taxonomy" id="46433"/>
    <lineage>
        <taxon>Eukaryota</taxon>
        <taxon>Sar</taxon>
        <taxon>Rhizaria</taxon>
        <taxon>Retaria</taxon>
        <taxon>Foraminifera</taxon>
        <taxon>Monothalamids</taxon>
        <taxon>Reticulomyxidae</taxon>
        <taxon>Reticulomyxa</taxon>
    </lineage>
</organism>
<evidence type="ECO:0000256" key="4">
    <source>
        <dbReference type="ARBA" id="ARBA00022722"/>
    </source>
</evidence>
<protein>
    <recommendedName>
        <fullName evidence="3">ribonuclease H</fullName>
        <ecNumber evidence="3">3.1.26.4</ecNumber>
    </recommendedName>
</protein>
<dbReference type="OrthoDB" id="8038955at2759"/>
<comment type="caution">
    <text evidence="10">The sequence shown here is derived from an EMBL/GenBank/DDBJ whole genome shotgun (WGS) entry which is preliminary data.</text>
</comment>
<proteinExistence type="inferred from homology"/>
<keyword evidence="6" id="KW-0255">Endonuclease</keyword>
<reference evidence="10 11" key="1">
    <citation type="journal article" date="2013" name="Curr. Biol.">
        <title>The Genome of the Foraminiferan Reticulomyxa filosa.</title>
        <authorList>
            <person name="Glockner G."/>
            <person name="Hulsmann N."/>
            <person name="Schleicher M."/>
            <person name="Noegel A.A."/>
            <person name="Eichinger L."/>
            <person name="Gallinger C."/>
            <person name="Pawlowski J."/>
            <person name="Sierra R."/>
            <person name="Euteneuer U."/>
            <person name="Pillet L."/>
            <person name="Moustafa A."/>
            <person name="Platzer M."/>
            <person name="Groth M."/>
            <person name="Szafranski K."/>
            <person name="Schliwa M."/>
        </authorList>
    </citation>
    <scope>NUCLEOTIDE SEQUENCE [LARGE SCALE GENOMIC DNA]</scope>
</reference>
<evidence type="ECO:0000256" key="8">
    <source>
        <dbReference type="SAM" id="MobiDB-lite"/>
    </source>
</evidence>
<evidence type="ECO:0000256" key="1">
    <source>
        <dbReference type="ARBA" id="ARBA00000077"/>
    </source>
</evidence>
<dbReference type="CDD" id="cd09276">
    <property type="entry name" value="Rnase_HI_RT_non_LTR"/>
    <property type="match status" value="1"/>
</dbReference>
<dbReference type="Proteomes" id="UP000023152">
    <property type="component" value="Unassembled WGS sequence"/>
</dbReference>
<keyword evidence="7" id="KW-0378">Hydrolase</keyword>
<dbReference type="SUPFAM" id="SSF53098">
    <property type="entry name" value="Ribonuclease H-like"/>
    <property type="match status" value="1"/>
</dbReference>
<dbReference type="Pfam" id="PF00075">
    <property type="entry name" value="RNase_H"/>
    <property type="match status" value="1"/>
</dbReference>
<name>X6LZD2_RETFI</name>
<keyword evidence="5" id="KW-0479">Metal-binding</keyword>
<dbReference type="GO" id="GO:0004523">
    <property type="term" value="F:RNA-DNA hybrid ribonuclease activity"/>
    <property type="evidence" value="ECO:0007669"/>
    <property type="project" value="UniProtKB-EC"/>
</dbReference>
<gene>
    <name evidence="10" type="ORF">RFI_31301</name>
</gene>
<feature type="region of interest" description="Disordered" evidence="8">
    <location>
        <begin position="152"/>
        <end position="178"/>
    </location>
</feature>
<comment type="similarity">
    <text evidence="2">Belongs to the RNase H family.</text>
</comment>
<dbReference type="Gene3D" id="3.30.420.10">
    <property type="entry name" value="Ribonuclease H-like superfamily/Ribonuclease H"/>
    <property type="match status" value="1"/>
</dbReference>
<evidence type="ECO:0000256" key="6">
    <source>
        <dbReference type="ARBA" id="ARBA00022759"/>
    </source>
</evidence>
<dbReference type="AlphaFoldDB" id="X6LZD2"/>
<evidence type="ECO:0000256" key="2">
    <source>
        <dbReference type="ARBA" id="ARBA00005300"/>
    </source>
</evidence>
<dbReference type="InterPro" id="IPR012337">
    <property type="entry name" value="RNaseH-like_sf"/>
</dbReference>